<dbReference type="InterPro" id="IPR041681">
    <property type="entry name" value="PH_9"/>
</dbReference>
<evidence type="ECO:0000313" key="4">
    <source>
        <dbReference type="EMBL" id="KAK1154082.1"/>
    </source>
</evidence>
<dbReference type="AlphaFoldDB" id="A0AAD8FW79"/>
<dbReference type="InterPro" id="IPR001849">
    <property type="entry name" value="PH_domain"/>
</dbReference>
<dbReference type="Pfam" id="PF15410">
    <property type="entry name" value="PH_9"/>
    <property type="match status" value="1"/>
</dbReference>
<dbReference type="SMART" id="SM00233">
    <property type="entry name" value="PH"/>
    <property type="match status" value="1"/>
</dbReference>
<feature type="domain" description="PH" evidence="3">
    <location>
        <begin position="80"/>
        <end position="193"/>
    </location>
</feature>
<reference evidence="4" key="1">
    <citation type="submission" date="2022-02" db="EMBL/GenBank/DDBJ databases">
        <title>Atlantic sturgeon de novo genome assembly.</title>
        <authorList>
            <person name="Stock M."/>
            <person name="Klopp C."/>
            <person name="Guiguen Y."/>
            <person name="Cabau C."/>
            <person name="Parinello H."/>
            <person name="Santidrian Yebra-Pimentel E."/>
            <person name="Kuhl H."/>
            <person name="Dirks R.P."/>
            <person name="Guessner J."/>
            <person name="Wuertz S."/>
            <person name="Du K."/>
            <person name="Schartl M."/>
        </authorList>
    </citation>
    <scope>NUCLEOTIDE SEQUENCE</scope>
    <source>
        <strain evidence="4">STURGEONOMICS-FGT-2020</strain>
        <tissue evidence="4">Whole blood</tissue>
    </source>
</reference>
<dbReference type="InterPro" id="IPR011993">
    <property type="entry name" value="PH-like_dom_sf"/>
</dbReference>
<dbReference type="PANTHER" id="PTHR10663:SF338">
    <property type="entry name" value="PH AND SEC7 DOMAIN-CONTAINING PROTEIN 4"/>
    <property type="match status" value="1"/>
</dbReference>
<accession>A0AAD8FW79</accession>
<dbReference type="GO" id="GO:0032587">
    <property type="term" value="C:ruffle membrane"/>
    <property type="evidence" value="ECO:0007669"/>
    <property type="project" value="UniProtKB-SubCell"/>
</dbReference>
<dbReference type="Proteomes" id="UP001230051">
    <property type="component" value="Unassembled WGS sequence"/>
</dbReference>
<dbReference type="GO" id="GO:0005085">
    <property type="term" value="F:guanyl-nucleotide exchange factor activity"/>
    <property type="evidence" value="ECO:0007669"/>
    <property type="project" value="InterPro"/>
</dbReference>
<dbReference type="InterPro" id="IPR023394">
    <property type="entry name" value="Sec7_C_sf"/>
</dbReference>
<proteinExistence type="predicted"/>
<dbReference type="Gene3D" id="1.10.1000.11">
    <property type="entry name" value="Arf Nucleotide-binding Site Opener,domain 2"/>
    <property type="match status" value="1"/>
</dbReference>
<evidence type="ECO:0000313" key="5">
    <source>
        <dbReference type="Proteomes" id="UP001230051"/>
    </source>
</evidence>
<organism evidence="4 5">
    <name type="scientific">Acipenser oxyrinchus oxyrinchus</name>
    <dbReference type="NCBI Taxonomy" id="40147"/>
    <lineage>
        <taxon>Eukaryota</taxon>
        <taxon>Metazoa</taxon>
        <taxon>Chordata</taxon>
        <taxon>Craniata</taxon>
        <taxon>Vertebrata</taxon>
        <taxon>Euteleostomi</taxon>
        <taxon>Actinopterygii</taxon>
        <taxon>Chondrostei</taxon>
        <taxon>Acipenseriformes</taxon>
        <taxon>Acipenseridae</taxon>
        <taxon>Acipenser</taxon>
    </lineage>
</organism>
<dbReference type="EMBL" id="JAGXEW010000037">
    <property type="protein sequence ID" value="KAK1154082.1"/>
    <property type="molecule type" value="Genomic_DNA"/>
</dbReference>
<evidence type="ECO:0000256" key="1">
    <source>
        <dbReference type="ARBA" id="ARBA00004632"/>
    </source>
</evidence>
<dbReference type="InterPro" id="IPR000904">
    <property type="entry name" value="Sec7_dom"/>
</dbReference>
<comment type="subcellular location">
    <subcellularLocation>
        <location evidence="1">Cell projection</location>
        <location evidence="1">Ruffle membrane</location>
    </subcellularLocation>
</comment>
<keyword evidence="5" id="KW-1185">Reference proteome</keyword>
<dbReference type="SUPFAM" id="SSF50729">
    <property type="entry name" value="PH domain-like"/>
    <property type="match status" value="1"/>
</dbReference>
<feature type="region of interest" description="Disordered" evidence="2">
    <location>
        <begin position="308"/>
        <end position="327"/>
    </location>
</feature>
<feature type="compositionally biased region" description="Polar residues" evidence="2">
    <location>
        <begin position="311"/>
        <end position="325"/>
    </location>
</feature>
<dbReference type="Pfam" id="PF01369">
    <property type="entry name" value="Sec7"/>
    <property type="match status" value="1"/>
</dbReference>
<gene>
    <name evidence="4" type="primary">Psd4</name>
    <name evidence="4" type="ORF">AOXY_G28849</name>
</gene>
<dbReference type="SUPFAM" id="SSF48425">
    <property type="entry name" value="Sec7 domain"/>
    <property type="match status" value="1"/>
</dbReference>
<feature type="compositionally biased region" description="Polar residues" evidence="2">
    <location>
        <begin position="239"/>
        <end position="248"/>
    </location>
</feature>
<feature type="region of interest" description="Disordered" evidence="2">
    <location>
        <begin position="239"/>
        <end position="258"/>
    </location>
</feature>
<feature type="compositionally biased region" description="Basic and acidic residues" evidence="2">
    <location>
        <begin position="249"/>
        <end position="258"/>
    </location>
</feature>
<evidence type="ECO:0000259" key="3">
    <source>
        <dbReference type="SMART" id="SM00233"/>
    </source>
</evidence>
<dbReference type="GO" id="GO:0032012">
    <property type="term" value="P:regulation of ARF protein signal transduction"/>
    <property type="evidence" value="ECO:0007669"/>
    <property type="project" value="InterPro"/>
</dbReference>
<dbReference type="PANTHER" id="PTHR10663">
    <property type="entry name" value="GUANYL-NUCLEOTIDE EXCHANGE FACTOR"/>
    <property type="match status" value="1"/>
</dbReference>
<dbReference type="Gene3D" id="2.30.29.30">
    <property type="entry name" value="Pleckstrin-homology domain (PH domain)/Phosphotyrosine-binding domain (PTB)"/>
    <property type="match status" value="1"/>
</dbReference>
<dbReference type="InterPro" id="IPR035999">
    <property type="entry name" value="Sec7_dom_sf"/>
</dbReference>
<name>A0AAD8FW79_ACIOX</name>
<protein>
    <submittedName>
        <fullName evidence="4">PH and SEC7 domain-containing protein 2-like</fullName>
    </submittedName>
</protein>
<comment type="caution">
    <text evidence="4">The sequence shown here is derived from an EMBL/GenBank/DDBJ whole genome shotgun (WGS) entry which is preliminary data.</text>
</comment>
<sequence>MSCSGFISNLDGMNEGGNFPRELLKSLYSSIKNEKLEWAVADSELQDSLLPPGGERGDCGSLRSKSNPFQDLAHDQQALQFKQGFLSRKAHADIDGKKTPWGRRSWKVFYAVLKGMVLYLQKSDSLVQWPRSEEVVISPLLLSAPRSSPPLCAPLPLRSLSLSGLDSLSSLQAQSSEEMLSWVCRINLVAALFSSPPFPAAVGSQRRFVRPILPASCSSNCQEDQLEAHKRWMESFSQDLAEHQQNQPDRGRGRAREQEEYRLREEYLQHETMRYDSYVKLLQARLRLGSDDLARFEALVCEGLEGDAGTLTKSHSSPSLNQDSETPVVRVKRNISERRTYRRIIVPRRSREQL</sequence>
<evidence type="ECO:0000256" key="2">
    <source>
        <dbReference type="SAM" id="MobiDB-lite"/>
    </source>
</evidence>